<dbReference type="SUPFAM" id="SSF141868">
    <property type="entry name" value="EAL domain-like"/>
    <property type="match status" value="1"/>
</dbReference>
<sequence>MGDTGEALFLGRQPILDRGRHVRAYELLFRDGKSAGANVVDDAQATATVIVNAFAELGMTHVLQDCDAYINVDQQFLFSEVIELLPRRGVVIELLESVPHTASVAARCMHLRAMGYTLALDDVIAFDARTRALLPLVQIVKVDVLAVAGDALRPLVAQLRRAAPHVRLLAEKVEAAADFERCMDLGFVFFQGYHFAKPTTVAGRQLGHSHQALLRLLAQLGADADSSELEETLKAEPGLTVNLLRMVNSAGTGLSRPVNSLRDVIQVLGRRYLKRWVQLLLFSVGQRQGEPSPLLLMAATRGRLMELTATLKHPEDDSLADSAFMAGMMSLMPALVGMKIEEVLAPLHLAPVIDDALLRGDGPLGPLLKLAEASERGDAESLAGALYTGTGPTVDASHFSRAQAQALEWAHTLRRGPLAGLTV</sequence>
<dbReference type="Pfam" id="PF08668">
    <property type="entry name" value="HDOD"/>
    <property type="match status" value="1"/>
</dbReference>
<dbReference type="Gene3D" id="3.20.20.450">
    <property type="entry name" value="EAL domain"/>
    <property type="match status" value="1"/>
</dbReference>
<dbReference type="InterPro" id="IPR013976">
    <property type="entry name" value="HDOD"/>
</dbReference>
<dbReference type="OrthoDB" id="9804751at2"/>
<dbReference type="Proteomes" id="UP000072741">
    <property type="component" value="Unassembled WGS sequence"/>
</dbReference>
<keyword evidence="3" id="KW-1185">Reference proteome</keyword>
<dbReference type="PANTHER" id="PTHR33525:SF4">
    <property type="entry name" value="CYCLIC DI-GMP PHOSPHODIESTERASE CDGJ"/>
    <property type="match status" value="1"/>
</dbReference>
<feature type="domain" description="HDOD" evidence="1">
    <location>
        <begin position="206"/>
        <end position="392"/>
    </location>
</feature>
<dbReference type="InterPro" id="IPR001633">
    <property type="entry name" value="EAL_dom"/>
</dbReference>
<protein>
    <recommendedName>
        <fullName evidence="1">HDOD domain-containing protein</fullName>
    </recommendedName>
</protein>
<dbReference type="Gene3D" id="1.10.3210.10">
    <property type="entry name" value="Hypothetical protein af1432"/>
    <property type="match status" value="1"/>
</dbReference>
<name>A0A147H5U2_9BURK</name>
<dbReference type="PIRSF" id="PIRSF003180">
    <property type="entry name" value="DiGMPpdiest_YuxH"/>
    <property type="match status" value="1"/>
</dbReference>
<dbReference type="AlphaFoldDB" id="A0A147H5U2"/>
<dbReference type="InterPro" id="IPR014408">
    <property type="entry name" value="dGMP_Pdiesterase_EAL/HD-GYP"/>
</dbReference>
<comment type="caution">
    <text evidence="2">The sequence shown here is derived from an EMBL/GenBank/DDBJ whole genome shotgun (WGS) entry which is preliminary data.</text>
</comment>
<evidence type="ECO:0000259" key="1">
    <source>
        <dbReference type="PROSITE" id="PS51833"/>
    </source>
</evidence>
<dbReference type="InterPro" id="IPR035919">
    <property type="entry name" value="EAL_sf"/>
</dbReference>
<gene>
    <name evidence="2" type="ORF">NS331_05130</name>
</gene>
<accession>A0A147H5U2</accession>
<dbReference type="EMBL" id="LDSL01000034">
    <property type="protein sequence ID" value="KTT25233.1"/>
    <property type="molecule type" value="Genomic_DNA"/>
</dbReference>
<dbReference type="PROSITE" id="PS51833">
    <property type="entry name" value="HDOD"/>
    <property type="match status" value="1"/>
</dbReference>
<dbReference type="PANTHER" id="PTHR33525">
    <property type="match status" value="1"/>
</dbReference>
<dbReference type="SUPFAM" id="SSF109604">
    <property type="entry name" value="HD-domain/PDEase-like"/>
    <property type="match status" value="1"/>
</dbReference>
<proteinExistence type="predicted"/>
<organism evidence="2 3">
    <name type="scientific">Pseudacidovorax intermedius</name>
    <dbReference type="NCBI Taxonomy" id="433924"/>
    <lineage>
        <taxon>Bacteria</taxon>
        <taxon>Pseudomonadati</taxon>
        <taxon>Pseudomonadota</taxon>
        <taxon>Betaproteobacteria</taxon>
        <taxon>Burkholderiales</taxon>
        <taxon>Comamonadaceae</taxon>
        <taxon>Pseudacidovorax</taxon>
    </lineage>
</organism>
<dbReference type="InterPro" id="IPR052340">
    <property type="entry name" value="RNase_Y/CdgJ"/>
</dbReference>
<evidence type="ECO:0000313" key="3">
    <source>
        <dbReference type="Proteomes" id="UP000072741"/>
    </source>
</evidence>
<dbReference type="Pfam" id="PF00563">
    <property type="entry name" value="EAL"/>
    <property type="match status" value="1"/>
</dbReference>
<reference evidence="2 3" key="1">
    <citation type="journal article" date="2016" name="Front. Microbiol.">
        <title>Genomic Resource of Rice Seed Associated Bacteria.</title>
        <authorList>
            <person name="Midha S."/>
            <person name="Bansal K."/>
            <person name="Sharma S."/>
            <person name="Kumar N."/>
            <person name="Patil P.P."/>
            <person name="Chaudhry V."/>
            <person name="Patil P.B."/>
        </authorList>
    </citation>
    <scope>NUCLEOTIDE SEQUENCE [LARGE SCALE GENOMIC DNA]</scope>
    <source>
        <strain evidence="2 3">NS331</strain>
    </source>
</reference>
<evidence type="ECO:0000313" key="2">
    <source>
        <dbReference type="EMBL" id="KTT25233.1"/>
    </source>
</evidence>